<evidence type="ECO:0000256" key="1">
    <source>
        <dbReference type="SAM" id="Phobius"/>
    </source>
</evidence>
<evidence type="ECO:0000313" key="3">
    <source>
        <dbReference type="Proteomes" id="UP000257109"/>
    </source>
</evidence>
<dbReference type="EMBL" id="QJKJ01004299">
    <property type="protein sequence ID" value="RDX94729.1"/>
    <property type="molecule type" value="Genomic_DNA"/>
</dbReference>
<evidence type="ECO:0000313" key="2">
    <source>
        <dbReference type="EMBL" id="RDX94729.1"/>
    </source>
</evidence>
<dbReference type="Proteomes" id="UP000257109">
    <property type="component" value="Unassembled WGS sequence"/>
</dbReference>
<sequence>MNVYEKCTVMNPNAPTRMLNKRKPFFKFPFIPVSVLVISLSFLFLYQYYVKPDFQFPRFSKSLSSRNPQCTAQALALGEKFMWYAPHSGFSNQLSEFKNAVLMAAILNRTLVVPPILDHHAVALGSCPKFRVLDPKDVRLSVWGHVIELVQSGRYISMAEIIDVSSLVSSSLVRVIDLRDFVSIWCGISLDLACITDTRWLSAVFMNLKQCGSLLAGLHGNIGKCVYAVNEDCRTTVWTYHEDGHGDGMLDSFQPSEQLKQKKKISYVRRRKDVFKTLGPGSGVESASLLAFGSLFSSPYKGSELYIDIRESRKDHRFLSLMDEIKLLPFVPEILIAGKEFTKETIKAPFLCAQLRLLDGQFKNHQKATFHELRQKVESLRKEGSLPVHIFVMTDLPRDNWTDTYLGDLISNAHDYKVYFFIEDDELVRQAAVKLMAAGHGQRLISNSDNTIGKKYCSNQILPDLLLYVEQTVCSCASLGFVGTPGSTIAENIELMRKFGSSSEQCL</sequence>
<name>A0A371GW53_MUCPR</name>
<dbReference type="PANTHER" id="PTHR36050:SF1">
    <property type="entry name" value="O-FUCOSYLTRANSFERASE 30"/>
    <property type="match status" value="1"/>
</dbReference>
<dbReference type="Gene3D" id="3.40.50.11350">
    <property type="match status" value="1"/>
</dbReference>
<accession>A0A371GW53</accession>
<dbReference type="OrthoDB" id="1882547at2759"/>
<dbReference type="AlphaFoldDB" id="A0A371GW53"/>
<keyword evidence="1" id="KW-0812">Transmembrane</keyword>
<protein>
    <submittedName>
        <fullName evidence="2">Uncharacterized protein</fullName>
    </submittedName>
</protein>
<keyword evidence="1" id="KW-0472">Membrane</keyword>
<dbReference type="GO" id="GO:0006004">
    <property type="term" value="P:fucose metabolic process"/>
    <property type="evidence" value="ECO:0007669"/>
    <property type="project" value="UniProtKB-KW"/>
</dbReference>
<comment type="caution">
    <text evidence="2">The sequence shown here is derived from an EMBL/GenBank/DDBJ whole genome shotgun (WGS) entry which is preliminary data.</text>
</comment>
<organism evidence="2 3">
    <name type="scientific">Mucuna pruriens</name>
    <name type="common">Velvet bean</name>
    <name type="synonym">Dolichos pruriens</name>
    <dbReference type="NCBI Taxonomy" id="157652"/>
    <lineage>
        <taxon>Eukaryota</taxon>
        <taxon>Viridiplantae</taxon>
        <taxon>Streptophyta</taxon>
        <taxon>Embryophyta</taxon>
        <taxon>Tracheophyta</taxon>
        <taxon>Spermatophyta</taxon>
        <taxon>Magnoliopsida</taxon>
        <taxon>eudicotyledons</taxon>
        <taxon>Gunneridae</taxon>
        <taxon>Pentapetalae</taxon>
        <taxon>rosids</taxon>
        <taxon>fabids</taxon>
        <taxon>Fabales</taxon>
        <taxon>Fabaceae</taxon>
        <taxon>Papilionoideae</taxon>
        <taxon>50 kb inversion clade</taxon>
        <taxon>NPAAA clade</taxon>
        <taxon>indigoferoid/millettioid clade</taxon>
        <taxon>Phaseoleae</taxon>
        <taxon>Mucuna</taxon>
    </lineage>
</organism>
<keyword evidence="3" id="KW-1185">Reference proteome</keyword>
<dbReference type="GO" id="GO:0016757">
    <property type="term" value="F:glycosyltransferase activity"/>
    <property type="evidence" value="ECO:0007669"/>
    <property type="project" value="UniProtKB-KW"/>
</dbReference>
<feature type="transmembrane region" description="Helical" evidence="1">
    <location>
        <begin position="28"/>
        <end position="49"/>
    </location>
</feature>
<dbReference type="STRING" id="157652.A0A371GW53"/>
<feature type="non-terminal residue" evidence="2">
    <location>
        <position position="507"/>
    </location>
</feature>
<reference evidence="2" key="1">
    <citation type="submission" date="2018-05" db="EMBL/GenBank/DDBJ databases">
        <title>Draft genome of Mucuna pruriens seed.</title>
        <authorList>
            <person name="Nnadi N.E."/>
            <person name="Vos R."/>
            <person name="Hasami M.H."/>
            <person name="Devisetty U.K."/>
            <person name="Aguiy J.C."/>
        </authorList>
    </citation>
    <scope>NUCLEOTIDE SEQUENCE [LARGE SCALE GENOMIC DNA]</scope>
    <source>
        <strain evidence="2">JCA_2017</strain>
    </source>
</reference>
<dbReference type="PANTHER" id="PTHR36050">
    <property type="entry name" value="O-FUCOSYLTRANSFERASE 30"/>
    <property type="match status" value="1"/>
</dbReference>
<gene>
    <name evidence="2" type="ORF">CR513_22851</name>
</gene>
<proteinExistence type="predicted"/>
<keyword evidence="1" id="KW-1133">Transmembrane helix</keyword>
<dbReference type="Gene3D" id="3.40.50.11340">
    <property type="match status" value="1"/>
</dbReference>